<dbReference type="Pfam" id="PF11369">
    <property type="entry name" value="DUF3160"/>
    <property type="match status" value="1"/>
</dbReference>
<accession>X1HEW2</accession>
<evidence type="ECO:0008006" key="2">
    <source>
        <dbReference type="Google" id="ProtNLM"/>
    </source>
</evidence>
<dbReference type="SMART" id="SM01325">
    <property type="entry name" value="DUF3160"/>
    <property type="match status" value="1"/>
</dbReference>
<organism evidence="1">
    <name type="scientific">marine sediment metagenome</name>
    <dbReference type="NCBI Taxonomy" id="412755"/>
    <lineage>
        <taxon>unclassified sequences</taxon>
        <taxon>metagenomes</taxon>
        <taxon>ecological metagenomes</taxon>
    </lineage>
</organism>
<name>X1HEW2_9ZZZZ</name>
<evidence type="ECO:0000313" key="1">
    <source>
        <dbReference type="EMBL" id="GAH43838.1"/>
    </source>
</evidence>
<reference evidence="1" key="1">
    <citation type="journal article" date="2014" name="Front. Microbiol.">
        <title>High frequency of phylogenetically diverse reductive dehalogenase-homologous genes in deep subseafloor sedimentary metagenomes.</title>
        <authorList>
            <person name="Kawai M."/>
            <person name="Futagami T."/>
            <person name="Toyoda A."/>
            <person name="Takaki Y."/>
            <person name="Nishi S."/>
            <person name="Hori S."/>
            <person name="Arai W."/>
            <person name="Tsubouchi T."/>
            <person name="Morono Y."/>
            <person name="Uchiyama I."/>
            <person name="Ito T."/>
            <person name="Fujiyama A."/>
            <person name="Inagaki F."/>
            <person name="Takami H."/>
        </authorList>
    </citation>
    <scope>NUCLEOTIDE SEQUENCE</scope>
    <source>
        <strain evidence="1">Expedition CK06-06</strain>
    </source>
</reference>
<comment type="caution">
    <text evidence="1">The sequence shown here is derived from an EMBL/GenBank/DDBJ whole genome shotgun (WGS) entry which is preliminary data.</text>
</comment>
<dbReference type="AlphaFoldDB" id="X1HEW2"/>
<dbReference type="EMBL" id="BARU01007308">
    <property type="protein sequence ID" value="GAH43838.1"/>
    <property type="molecule type" value="Genomic_DNA"/>
</dbReference>
<protein>
    <recommendedName>
        <fullName evidence="2">DUF3160 domain-containing protein</fullName>
    </recommendedName>
</protein>
<dbReference type="InterPro" id="IPR022601">
    <property type="entry name" value="DUF3160"/>
</dbReference>
<proteinExistence type="predicted"/>
<feature type="non-terminal residue" evidence="1">
    <location>
        <position position="1"/>
    </location>
</feature>
<gene>
    <name evidence="1" type="ORF">S03H2_14401</name>
</gene>
<sequence>IYSLLPLLSDPGDGYPYFMQSEAWVDKQLSTALASWAELRHDTILYAKQSYTWRLTSVPDLVRGYVEPVPALYARLASLCNMMTTGLDSRTLLSPLMQYKLQQLQDLLLNLQTISIKELEGTPLTDEEYRLIEGSGKLLGDIVAMPTDDLITSDADDDMAVIADVHTDPNAEEVLEEGVGRPSVILVAVLVNGELILTQGGVMSYYEFTWPMDDRLTDEAWQEMLDNEEEPPLPSWTESFVIEWDNVIVALAASPVKIREK</sequence>